<reference evidence="1 2" key="1">
    <citation type="submission" date="2023-08" db="EMBL/GenBank/DDBJ databases">
        <title>A Necator americanus chromosomal reference genome.</title>
        <authorList>
            <person name="Ilik V."/>
            <person name="Petrzelkova K.J."/>
            <person name="Pardy F."/>
            <person name="Fuh T."/>
            <person name="Niatou-Singa F.S."/>
            <person name="Gouil Q."/>
            <person name="Baker L."/>
            <person name="Ritchie M.E."/>
            <person name="Jex A.R."/>
            <person name="Gazzola D."/>
            <person name="Li H."/>
            <person name="Toshio Fujiwara R."/>
            <person name="Zhan B."/>
            <person name="Aroian R.V."/>
            <person name="Pafco B."/>
            <person name="Schwarz E.M."/>
        </authorList>
    </citation>
    <scope>NUCLEOTIDE SEQUENCE [LARGE SCALE GENOMIC DNA]</scope>
    <source>
        <strain evidence="1 2">Aroian</strain>
        <tissue evidence="1">Whole animal</tissue>
    </source>
</reference>
<evidence type="ECO:0000313" key="2">
    <source>
        <dbReference type="Proteomes" id="UP001303046"/>
    </source>
</evidence>
<sequence>MTSARRLSQAKLRMMTFPRTSFVYRGEIFIQVSQDLYQSQDLDVYYSAGLIEIVCNDLQAIIGEGMRKLNPITISNRMDKGQLYYLLIQTVVPILDAVTRHKNVGIYRRLHGNTGSVSSCGFESSDHPHYGFATT</sequence>
<dbReference type="EMBL" id="JAVFWL010000006">
    <property type="protein sequence ID" value="KAK6765404.1"/>
    <property type="molecule type" value="Genomic_DNA"/>
</dbReference>
<protein>
    <submittedName>
        <fullName evidence="1">Uncharacterized protein</fullName>
    </submittedName>
</protein>
<keyword evidence="2" id="KW-1185">Reference proteome</keyword>
<accession>A0ABR1ERY6</accession>
<dbReference type="Proteomes" id="UP001303046">
    <property type="component" value="Unassembled WGS sequence"/>
</dbReference>
<evidence type="ECO:0000313" key="1">
    <source>
        <dbReference type="EMBL" id="KAK6765404.1"/>
    </source>
</evidence>
<name>A0ABR1ERY6_NECAM</name>
<comment type="caution">
    <text evidence="1">The sequence shown here is derived from an EMBL/GenBank/DDBJ whole genome shotgun (WGS) entry which is preliminary data.</text>
</comment>
<organism evidence="1 2">
    <name type="scientific">Necator americanus</name>
    <name type="common">Human hookworm</name>
    <dbReference type="NCBI Taxonomy" id="51031"/>
    <lineage>
        <taxon>Eukaryota</taxon>
        <taxon>Metazoa</taxon>
        <taxon>Ecdysozoa</taxon>
        <taxon>Nematoda</taxon>
        <taxon>Chromadorea</taxon>
        <taxon>Rhabditida</taxon>
        <taxon>Rhabditina</taxon>
        <taxon>Rhabditomorpha</taxon>
        <taxon>Strongyloidea</taxon>
        <taxon>Ancylostomatidae</taxon>
        <taxon>Bunostominae</taxon>
        <taxon>Necator</taxon>
    </lineage>
</organism>
<proteinExistence type="predicted"/>
<gene>
    <name evidence="1" type="primary">Necator_chrX.g25527</name>
    <name evidence="1" type="ORF">RB195_025361</name>
</gene>